<proteinExistence type="predicted"/>
<dbReference type="EMBL" id="RDQH01000342">
    <property type="protein sequence ID" value="RXH70904.1"/>
    <property type="molecule type" value="Genomic_DNA"/>
</dbReference>
<dbReference type="AlphaFoldDB" id="A0A498HKS4"/>
<evidence type="ECO:0000313" key="1">
    <source>
        <dbReference type="EMBL" id="RXH70904.1"/>
    </source>
</evidence>
<reference evidence="1 2" key="1">
    <citation type="submission" date="2018-10" db="EMBL/GenBank/DDBJ databases">
        <title>A high-quality apple genome assembly.</title>
        <authorList>
            <person name="Hu J."/>
        </authorList>
    </citation>
    <scope>NUCLEOTIDE SEQUENCE [LARGE SCALE GENOMIC DNA]</scope>
    <source>
        <strain evidence="2">cv. HFTH1</strain>
        <tissue evidence="1">Young leaf</tissue>
    </source>
</reference>
<evidence type="ECO:0000313" key="2">
    <source>
        <dbReference type="Proteomes" id="UP000290289"/>
    </source>
</evidence>
<keyword evidence="2" id="KW-1185">Reference proteome</keyword>
<organism evidence="1 2">
    <name type="scientific">Malus domestica</name>
    <name type="common">Apple</name>
    <name type="synonym">Pyrus malus</name>
    <dbReference type="NCBI Taxonomy" id="3750"/>
    <lineage>
        <taxon>Eukaryota</taxon>
        <taxon>Viridiplantae</taxon>
        <taxon>Streptophyta</taxon>
        <taxon>Embryophyta</taxon>
        <taxon>Tracheophyta</taxon>
        <taxon>Spermatophyta</taxon>
        <taxon>Magnoliopsida</taxon>
        <taxon>eudicotyledons</taxon>
        <taxon>Gunneridae</taxon>
        <taxon>Pentapetalae</taxon>
        <taxon>rosids</taxon>
        <taxon>fabids</taxon>
        <taxon>Rosales</taxon>
        <taxon>Rosaceae</taxon>
        <taxon>Amygdaloideae</taxon>
        <taxon>Maleae</taxon>
        <taxon>Malus</taxon>
    </lineage>
</organism>
<dbReference type="Proteomes" id="UP000290289">
    <property type="component" value="Chromosome 16"/>
</dbReference>
<name>A0A498HKS4_MALDO</name>
<comment type="caution">
    <text evidence="1">The sequence shown here is derived from an EMBL/GenBank/DDBJ whole genome shotgun (WGS) entry which is preliminary data.</text>
</comment>
<protein>
    <submittedName>
        <fullName evidence="1">Uncharacterized protein</fullName>
    </submittedName>
</protein>
<gene>
    <name evidence="1" type="ORF">DVH24_015526</name>
</gene>
<accession>A0A498HKS4</accession>
<sequence length="143" mass="15700">MHVLTKLWTLKRVPRNSGELPVFPRTAVFQTIFRSPFGLQAAFTMLQLVGASSMVKEIRRPARPPCPSLDAAESSLNSGLEDIKWDSKSHDCTSLATRSADGTALGLLPKDCRKQHLKSGGVAVWLIAWFTVLRALGLLPKDC</sequence>